<feature type="non-terminal residue" evidence="8">
    <location>
        <position position="384"/>
    </location>
</feature>
<dbReference type="InterPro" id="IPR024088">
    <property type="entry name" value="Tyr-tRNA-ligase_bac-type"/>
</dbReference>
<dbReference type="Gene3D" id="1.20.120.330">
    <property type="entry name" value="Nucleotidyltransferases domain 2"/>
    <property type="match status" value="1"/>
</dbReference>
<comment type="caution">
    <text evidence="8">The sequence shown here is derived from an EMBL/GenBank/DDBJ whole genome shotgun (WGS) entry which is preliminary data.</text>
</comment>
<dbReference type="Pfam" id="PF08780">
    <property type="entry name" value="NTase_sub_bind"/>
    <property type="match status" value="1"/>
</dbReference>
<keyword evidence="2 7" id="KW-0547">Nucleotide-binding</keyword>
<dbReference type="GO" id="GO:0005829">
    <property type="term" value="C:cytosol"/>
    <property type="evidence" value="ECO:0007669"/>
    <property type="project" value="TreeGrafter"/>
</dbReference>
<keyword evidence="4 7" id="KW-0648">Protein biosynthesis</keyword>
<protein>
    <submittedName>
        <fullName evidence="8">11178_t:CDS:1</fullName>
    </submittedName>
</protein>
<accession>A0A9N9G813</accession>
<gene>
    <name evidence="8" type="ORF">AGERDE_LOCUS8259</name>
</gene>
<dbReference type="Pfam" id="PF00579">
    <property type="entry name" value="tRNA-synt_1b"/>
    <property type="match status" value="1"/>
</dbReference>
<dbReference type="OrthoDB" id="337870at2759"/>
<dbReference type="EMBL" id="CAJVPL010001703">
    <property type="protein sequence ID" value="CAG8583827.1"/>
    <property type="molecule type" value="Genomic_DNA"/>
</dbReference>
<evidence type="ECO:0000256" key="5">
    <source>
        <dbReference type="ARBA" id="ARBA00023146"/>
    </source>
</evidence>
<dbReference type="GO" id="GO:0006418">
    <property type="term" value="P:tRNA aminoacylation for protein translation"/>
    <property type="evidence" value="ECO:0007669"/>
    <property type="project" value="InterPro"/>
</dbReference>
<comment type="similarity">
    <text evidence="7">Belongs to the class-I aminoacyl-tRNA synthetase family.</text>
</comment>
<evidence type="ECO:0000256" key="1">
    <source>
        <dbReference type="ARBA" id="ARBA00022598"/>
    </source>
</evidence>
<keyword evidence="9" id="KW-1185">Reference proteome</keyword>
<evidence type="ECO:0000256" key="7">
    <source>
        <dbReference type="RuleBase" id="RU363036"/>
    </source>
</evidence>
<sequence length="384" mass="43718">GGVVTIKKYNIMAGRNANIYFPEETYNKLRQVAGPKISRFVSEAPLPKIKKSKKKWKAGTKPLVICERKKKNNEISNGQQRTSQRRRYLNTVRSFIENSPETGLDEPSKILGNYPHTIYKKLRLVGKERLGVVSPEIMEKDLQNRGVIANSANLEKFYQLKPEEKIIYLGIDCTAETLHIGHLFLLIQTIRFANQGFQVLLVLGGATSKIGDPSDKLKERPQLEAKKLSQYYQEIKQQLARIVIRPATSETINKDLAKVIILEQRWSSIAKNVLSNDAQSNYEKAGAVKAFEVCFELVHPILRRVLKLRGIIVSSAIKEVFRVAGSENLINNVETWLEFKDKRDDTAHSYDGQIATDVIDILPNFIYELDLLMEELLEIPEIQV</sequence>
<dbReference type="InterPro" id="IPR002305">
    <property type="entry name" value="aa-tRNA-synth_Ic"/>
</dbReference>
<dbReference type="Proteomes" id="UP000789831">
    <property type="component" value="Unassembled WGS sequence"/>
</dbReference>
<evidence type="ECO:0000313" key="8">
    <source>
        <dbReference type="EMBL" id="CAG8583827.1"/>
    </source>
</evidence>
<keyword evidence="1 7" id="KW-0436">Ligase</keyword>
<name>A0A9N9G813_9GLOM</name>
<dbReference type="SUPFAM" id="SSF81593">
    <property type="entry name" value="Nucleotidyltransferase substrate binding subunit/domain"/>
    <property type="match status" value="1"/>
</dbReference>
<evidence type="ECO:0000256" key="6">
    <source>
        <dbReference type="ARBA" id="ARBA00048248"/>
    </source>
</evidence>
<dbReference type="GO" id="GO:0005524">
    <property type="term" value="F:ATP binding"/>
    <property type="evidence" value="ECO:0007669"/>
    <property type="project" value="UniProtKB-KW"/>
</dbReference>
<evidence type="ECO:0000256" key="4">
    <source>
        <dbReference type="ARBA" id="ARBA00022917"/>
    </source>
</evidence>
<dbReference type="PANTHER" id="PTHR11766:SF0">
    <property type="entry name" value="TYROSINE--TRNA LIGASE, MITOCHONDRIAL"/>
    <property type="match status" value="1"/>
</dbReference>
<dbReference type="GO" id="GO:0004831">
    <property type="term" value="F:tyrosine-tRNA ligase activity"/>
    <property type="evidence" value="ECO:0007669"/>
    <property type="project" value="UniProtKB-EC"/>
</dbReference>
<dbReference type="SUPFAM" id="SSF52374">
    <property type="entry name" value="Nucleotidylyl transferase"/>
    <property type="match status" value="1"/>
</dbReference>
<reference evidence="8" key="1">
    <citation type="submission" date="2021-06" db="EMBL/GenBank/DDBJ databases">
        <authorList>
            <person name="Kallberg Y."/>
            <person name="Tangrot J."/>
            <person name="Rosling A."/>
        </authorList>
    </citation>
    <scope>NUCLEOTIDE SEQUENCE</scope>
    <source>
        <strain evidence="8">MT106</strain>
    </source>
</reference>
<dbReference type="InterPro" id="IPR010235">
    <property type="entry name" value="HepT"/>
</dbReference>
<organism evidence="8 9">
    <name type="scientific">Ambispora gerdemannii</name>
    <dbReference type="NCBI Taxonomy" id="144530"/>
    <lineage>
        <taxon>Eukaryota</taxon>
        <taxon>Fungi</taxon>
        <taxon>Fungi incertae sedis</taxon>
        <taxon>Mucoromycota</taxon>
        <taxon>Glomeromycotina</taxon>
        <taxon>Glomeromycetes</taxon>
        <taxon>Archaeosporales</taxon>
        <taxon>Ambisporaceae</taxon>
        <taxon>Ambispora</taxon>
    </lineage>
</organism>
<evidence type="ECO:0000256" key="3">
    <source>
        <dbReference type="ARBA" id="ARBA00022840"/>
    </source>
</evidence>
<dbReference type="PANTHER" id="PTHR11766">
    <property type="entry name" value="TYROSYL-TRNA SYNTHETASE"/>
    <property type="match status" value="1"/>
</dbReference>
<keyword evidence="3 7" id="KW-0067">ATP-binding</keyword>
<evidence type="ECO:0000313" key="9">
    <source>
        <dbReference type="Proteomes" id="UP000789831"/>
    </source>
</evidence>
<dbReference type="AlphaFoldDB" id="A0A9N9G813"/>
<evidence type="ECO:0000256" key="2">
    <source>
        <dbReference type="ARBA" id="ARBA00022741"/>
    </source>
</evidence>
<proteinExistence type="inferred from homology"/>
<dbReference type="Gene3D" id="3.40.50.620">
    <property type="entry name" value="HUPs"/>
    <property type="match status" value="1"/>
</dbReference>
<dbReference type="GO" id="GO:0005739">
    <property type="term" value="C:mitochondrion"/>
    <property type="evidence" value="ECO:0007669"/>
    <property type="project" value="TreeGrafter"/>
</dbReference>
<dbReference type="InterPro" id="IPR014729">
    <property type="entry name" value="Rossmann-like_a/b/a_fold"/>
</dbReference>
<comment type="catalytic activity">
    <reaction evidence="6">
        <text>tRNA(Tyr) + L-tyrosine + ATP = L-tyrosyl-tRNA(Tyr) + AMP + diphosphate + H(+)</text>
        <dbReference type="Rhea" id="RHEA:10220"/>
        <dbReference type="Rhea" id="RHEA-COMP:9706"/>
        <dbReference type="Rhea" id="RHEA-COMP:9707"/>
        <dbReference type="ChEBI" id="CHEBI:15378"/>
        <dbReference type="ChEBI" id="CHEBI:30616"/>
        <dbReference type="ChEBI" id="CHEBI:33019"/>
        <dbReference type="ChEBI" id="CHEBI:58315"/>
        <dbReference type="ChEBI" id="CHEBI:78442"/>
        <dbReference type="ChEBI" id="CHEBI:78536"/>
        <dbReference type="ChEBI" id="CHEBI:456215"/>
        <dbReference type="EC" id="6.1.1.1"/>
    </reaction>
</comment>
<keyword evidence="5 7" id="KW-0030">Aminoacyl-tRNA synthetase</keyword>